<keyword evidence="4 8" id="KW-1133">Transmembrane helix</keyword>
<dbReference type="Proteomes" id="UP000654075">
    <property type="component" value="Unassembled WGS sequence"/>
</dbReference>
<name>A0A813HBZ0_POLGL</name>
<keyword evidence="3 8" id="KW-0812">Transmembrane</keyword>
<evidence type="ECO:0000256" key="6">
    <source>
        <dbReference type="ARBA" id="ARBA00023180"/>
    </source>
</evidence>
<comment type="similarity">
    <text evidence="2">Belongs to the CTL (choline transporter-like) family.</text>
</comment>
<evidence type="ECO:0008006" key="11">
    <source>
        <dbReference type="Google" id="ProtNLM"/>
    </source>
</evidence>
<dbReference type="OrthoDB" id="5835829at2759"/>
<feature type="transmembrane region" description="Helical" evidence="8">
    <location>
        <begin position="134"/>
        <end position="154"/>
    </location>
</feature>
<dbReference type="AlphaFoldDB" id="A0A813HBZ0"/>
<dbReference type="GO" id="GO:0016020">
    <property type="term" value="C:membrane"/>
    <property type="evidence" value="ECO:0007669"/>
    <property type="project" value="UniProtKB-SubCell"/>
</dbReference>
<evidence type="ECO:0000256" key="8">
    <source>
        <dbReference type="SAM" id="Phobius"/>
    </source>
</evidence>
<dbReference type="InterPro" id="IPR007603">
    <property type="entry name" value="Choline_transptr-like"/>
</dbReference>
<gene>
    <name evidence="9" type="ORF">PGLA1383_LOCUS50784</name>
</gene>
<dbReference type="PANTHER" id="PTHR12385:SF14">
    <property type="entry name" value="CHOLINE TRANSPORTER-LIKE 2"/>
    <property type="match status" value="1"/>
</dbReference>
<organism evidence="9 10">
    <name type="scientific">Polarella glacialis</name>
    <name type="common">Dinoflagellate</name>
    <dbReference type="NCBI Taxonomy" id="89957"/>
    <lineage>
        <taxon>Eukaryota</taxon>
        <taxon>Sar</taxon>
        <taxon>Alveolata</taxon>
        <taxon>Dinophyceae</taxon>
        <taxon>Suessiales</taxon>
        <taxon>Suessiaceae</taxon>
        <taxon>Polarella</taxon>
    </lineage>
</organism>
<evidence type="ECO:0000256" key="7">
    <source>
        <dbReference type="SAM" id="MobiDB-lite"/>
    </source>
</evidence>
<dbReference type="EMBL" id="CAJNNV010031254">
    <property type="protein sequence ID" value="CAE8635191.1"/>
    <property type="molecule type" value="Genomic_DNA"/>
</dbReference>
<sequence>MLSSTDIPAPVGLGSYLPVVAGCTGAALVLGGLAFLICCMVARRSLAVASDCISESCALLFGMPSLLLLPLAETFFSLVAVLLLMVGLPIILSMAEVKGETILGVSGLYRHFDVGLCDVGRLAVWAFACLWAQELIGAVTAFALAYATATWYFCPGRSLLEKGRHLLLPPAIRGLCLAVTCHLGSLACGSFFVALLRFLRWVTFLAEQLLCKRRDRSEPGDRQQCCGGIAMACQALLAFLQAWAEFLSRYAYIDVALSSKPYAAAASQACDLLRSHAGVVSMLSFMSGLFCFAGPLAISAVAYCMAAHALAAEASGDHLARLSSQLEAEGASFGARFVAAEVSSLRLELLQLSPEMVALAAASTALLVSRAVLTALDGAARTLLYCFLWDLSDGAVDAAHVPRSFRAFADTHGLKSASKMRGSQAIQELAQNDLDTYFSWAASHAFHEGYELCTVETIAILVKLAFERHGRRGAIVDVGANLGNVAEHFLKVFSLPTFMDNAGTAQLYHWCNGVSFQGSSLIRSGNMDRRGKCRYNVTVVTVDEVFNHNKVVRQGGIFLLKIDAEQNDALVLEGGWRLLRNRRVKFLIFEAWQNSAHGISLEGMLAKLHSIRYLCFLVTKFALVPLSSSWWQPQYEAIGAANVLCGQSGDRDLFDAYIAYGTNNFTLFYALSNLWGDLDLVQLKRGATYPLAMHAAQEISGVKHIYAPPNVRSNGSGGRVPGMWWPDYGPMTVAFSEQYGLHPTNTIFQNVMAKPQKRKELMADPIAREASSGGRGGPPPLNREPLERETQFRRVPHTEALMSSTFIQPYKSGGAAKEIRVGAWHTRALESHEAHEEAQATLMSRRTLTKQTLQSTMSPTRTLSAPSLGLGSRGSATWHPSGGSGGEASPSWIAPHTVASRPLDAAGLAKTASSMNSHHVTGLSDFGINPECASATFLASRSMRHG</sequence>
<dbReference type="Gene3D" id="3.40.50.150">
    <property type="entry name" value="Vaccinia Virus protein VP39"/>
    <property type="match status" value="1"/>
</dbReference>
<feature type="region of interest" description="Disordered" evidence="7">
    <location>
        <begin position="851"/>
        <end position="888"/>
    </location>
</feature>
<keyword evidence="6" id="KW-0325">Glycoprotein</keyword>
<feature type="region of interest" description="Disordered" evidence="7">
    <location>
        <begin position="768"/>
        <end position="788"/>
    </location>
</feature>
<accession>A0A813HBZ0</accession>
<comment type="caution">
    <text evidence="9">The sequence shown here is derived from an EMBL/GenBank/DDBJ whole genome shotgun (WGS) entry which is preliminary data.</text>
</comment>
<dbReference type="InterPro" id="IPR029063">
    <property type="entry name" value="SAM-dependent_MTases_sf"/>
</dbReference>
<comment type="subcellular location">
    <subcellularLocation>
        <location evidence="1">Membrane</location>
        <topology evidence="1">Multi-pass membrane protein</topology>
    </subcellularLocation>
</comment>
<keyword evidence="10" id="KW-1185">Reference proteome</keyword>
<evidence type="ECO:0000256" key="1">
    <source>
        <dbReference type="ARBA" id="ARBA00004141"/>
    </source>
</evidence>
<dbReference type="GO" id="GO:0022857">
    <property type="term" value="F:transmembrane transporter activity"/>
    <property type="evidence" value="ECO:0007669"/>
    <property type="project" value="InterPro"/>
</dbReference>
<reference evidence="9" key="1">
    <citation type="submission" date="2021-02" db="EMBL/GenBank/DDBJ databases">
        <authorList>
            <person name="Dougan E. K."/>
            <person name="Rhodes N."/>
            <person name="Thang M."/>
            <person name="Chan C."/>
        </authorList>
    </citation>
    <scope>NUCLEOTIDE SEQUENCE</scope>
</reference>
<dbReference type="PANTHER" id="PTHR12385">
    <property type="entry name" value="CHOLINE TRANSPORTER-LIKE (SLC FAMILY 44)"/>
    <property type="match status" value="1"/>
</dbReference>
<evidence type="ECO:0000313" key="10">
    <source>
        <dbReference type="Proteomes" id="UP000654075"/>
    </source>
</evidence>
<protein>
    <recommendedName>
        <fullName evidence="11">Methyltransferase FkbM domain-containing protein</fullName>
    </recommendedName>
</protein>
<feature type="transmembrane region" description="Helical" evidence="8">
    <location>
        <begin position="175"/>
        <end position="199"/>
    </location>
</feature>
<evidence type="ECO:0000256" key="3">
    <source>
        <dbReference type="ARBA" id="ARBA00022692"/>
    </source>
</evidence>
<evidence type="ECO:0000313" key="9">
    <source>
        <dbReference type="EMBL" id="CAE8635191.1"/>
    </source>
</evidence>
<dbReference type="Pfam" id="PF04515">
    <property type="entry name" value="Choline_transpo"/>
    <property type="match status" value="1"/>
</dbReference>
<evidence type="ECO:0000256" key="5">
    <source>
        <dbReference type="ARBA" id="ARBA00023136"/>
    </source>
</evidence>
<evidence type="ECO:0000256" key="4">
    <source>
        <dbReference type="ARBA" id="ARBA00022989"/>
    </source>
</evidence>
<evidence type="ECO:0000256" key="2">
    <source>
        <dbReference type="ARBA" id="ARBA00007168"/>
    </source>
</evidence>
<feature type="transmembrane region" description="Helical" evidence="8">
    <location>
        <begin position="16"/>
        <end position="39"/>
    </location>
</feature>
<proteinExistence type="inferred from homology"/>
<keyword evidence="5 8" id="KW-0472">Membrane</keyword>
<feature type="compositionally biased region" description="Polar residues" evidence="7">
    <location>
        <begin position="851"/>
        <end position="865"/>
    </location>
</feature>
<feature type="transmembrane region" description="Helical" evidence="8">
    <location>
        <begin position="75"/>
        <end position="95"/>
    </location>
</feature>
<dbReference type="SUPFAM" id="SSF53335">
    <property type="entry name" value="S-adenosyl-L-methionine-dependent methyltransferases"/>
    <property type="match status" value="1"/>
</dbReference>